<dbReference type="SMART" id="SM00398">
    <property type="entry name" value="HMG"/>
    <property type="match status" value="1"/>
</dbReference>
<feature type="region of interest" description="Disordered" evidence="4">
    <location>
        <begin position="1"/>
        <end position="68"/>
    </location>
</feature>
<feature type="compositionally biased region" description="Acidic residues" evidence="4">
    <location>
        <begin position="1"/>
        <end position="11"/>
    </location>
</feature>
<feature type="non-terminal residue" evidence="6">
    <location>
        <position position="142"/>
    </location>
</feature>
<dbReference type="Proteomes" id="UP000728032">
    <property type="component" value="Unassembled WGS sequence"/>
</dbReference>
<dbReference type="EMBL" id="OC923762">
    <property type="protein sequence ID" value="CAD7655056.1"/>
    <property type="molecule type" value="Genomic_DNA"/>
</dbReference>
<proteinExistence type="predicted"/>
<evidence type="ECO:0000256" key="1">
    <source>
        <dbReference type="ARBA" id="ARBA00023125"/>
    </source>
</evidence>
<dbReference type="SUPFAM" id="SSF47095">
    <property type="entry name" value="HMG-box"/>
    <property type="match status" value="1"/>
</dbReference>
<dbReference type="OrthoDB" id="6516054at2759"/>
<reference evidence="6" key="1">
    <citation type="submission" date="2020-11" db="EMBL/GenBank/DDBJ databases">
        <authorList>
            <person name="Tran Van P."/>
        </authorList>
    </citation>
    <scope>NUCLEOTIDE SEQUENCE</scope>
</reference>
<keyword evidence="1 3" id="KW-0238">DNA-binding</keyword>
<evidence type="ECO:0000256" key="2">
    <source>
        <dbReference type="ARBA" id="ARBA00023242"/>
    </source>
</evidence>
<dbReference type="PROSITE" id="PS50118">
    <property type="entry name" value="HMG_BOX_2"/>
    <property type="match status" value="1"/>
</dbReference>
<dbReference type="Gene3D" id="1.10.30.10">
    <property type="entry name" value="High mobility group box domain"/>
    <property type="match status" value="1"/>
</dbReference>
<dbReference type="InterPro" id="IPR009071">
    <property type="entry name" value="HMG_box_dom"/>
</dbReference>
<evidence type="ECO:0000313" key="7">
    <source>
        <dbReference type="Proteomes" id="UP000728032"/>
    </source>
</evidence>
<dbReference type="GO" id="GO:0010468">
    <property type="term" value="P:regulation of gene expression"/>
    <property type="evidence" value="ECO:0007669"/>
    <property type="project" value="TreeGrafter"/>
</dbReference>
<dbReference type="InterPro" id="IPR036910">
    <property type="entry name" value="HMG_box_dom_sf"/>
</dbReference>
<dbReference type="PANTHER" id="PTHR46040:SF3">
    <property type="entry name" value="HIGH MOBILITY GROUP PROTEIN 2"/>
    <property type="match status" value="1"/>
</dbReference>
<dbReference type="Pfam" id="PF00505">
    <property type="entry name" value="HMG_box"/>
    <property type="match status" value="1"/>
</dbReference>
<organism evidence="6">
    <name type="scientific">Oppiella nova</name>
    <dbReference type="NCBI Taxonomy" id="334625"/>
    <lineage>
        <taxon>Eukaryota</taxon>
        <taxon>Metazoa</taxon>
        <taxon>Ecdysozoa</taxon>
        <taxon>Arthropoda</taxon>
        <taxon>Chelicerata</taxon>
        <taxon>Arachnida</taxon>
        <taxon>Acari</taxon>
        <taxon>Acariformes</taxon>
        <taxon>Sarcoptiformes</taxon>
        <taxon>Oribatida</taxon>
        <taxon>Brachypylina</taxon>
        <taxon>Oppioidea</taxon>
        <taxon>Oppiidae</taxon>
        <taxon>Oppiella</taxon>
    </lineage>
</organism>
<dbReference type="GO" id="GO:0005634">
    <property type="term" value="C:nucleus"/>
    <property type="evidence" value="ECO:0007669"/>
    <property type="project" value="UniProtKB-UniRule"/>
</dbReference>
<dbReference type="CDD" id="cd21980">
    <property type="entry name" value="HMG-box_HMG20"/>
    <property type="match status" value="1"/>
</dbReference>
<keyword evidence="2 3" id="KW-0539">Nucleus</keyword>
<dbReference type="InterPro" id="IPR051965">
    <property type="entry name" value="ChromReg_NeuronalGeneExpr"/>
</dbReference>
<evidence type="ECO:0000313" key="6">
    <source>
        <dbReference type="EMBL" id="CAD7655056.1"/>
    </source>
</evidence>
<protein>
    <recommendedName>
        <fullName evidence="5">HMG box domain-containing protein</fullName>
    </recommendedName>
</protein>
<dbReference type="EMBL" id="CAJPVJ010008937">
    <property type="protein sequence ID" value="CAG2172243.1"/>
    <property type="molecule type" value="Genomic_DNA"/>
</dbReference>
<dbReference type="GO" id="GO:0003677">
    <property type="term" value="F:DNA binding"/>
    <property type="evidence" value="ECO:0007669"/>
    <property type="project" value="UniProtKB-UniRule"/>
</dbReference>
<dbReference type="AlphaFoldDB" id="A0A7R9M9Q2"/>
<keyword evidence="7" id="KW-1185">Reference proteome</keyword>
<dbReference type="PANTHER" id="PTHR46040">
    <property type="entry name" value="HIGH MOBILITY GROUP PROTEIN 2"/>
    <property type="match status" value="1"/>
</dbReference>
<gene>
    <name evidence="6" type="ORF">ONB1V03_LOCUS11701</name>
</gene>
<name>A0A7R9M9Q2_9ACAR</name>
<feature type="domain" description="HMG box" evidence="5">
    <location>
        <begin position="64"/>
        <end position="132"/>
    </location>
</feature>
<evidence type="ECO:0000256" key="3">
    <source>
        <dbReference type="PROSITE-ProRule" id="PRU00267"/>
    </source>
</evidence>
<evidence type="ECO:0000256" key="4">
    <source>
        <dbReference type="SAM" id="MobiDB-lite"/>
    </source>
</evidence>
<sequence length="142" mass="15849">MANNDSNEEFVDSDKRKPPGTTPKRRASADNPKSGTGALTPGGVGSAGGKRAKRGKQMRDANAPRQPLNGYVRYLNSNRERAKGANPNLSFADITKLLAAEWMALPDEGKRQYLDEAERAKEAYQRELEEYQRTDAYQEFQQ</sequence>
<accession>A0A7R9M9Q2</accession>
<feature type="DNA-binding region" description="HMG box" evidence="3">
    <location>
        <begin position="64"/>
        <end position="132"/>
    </location>
</feature>
<evidence type="ECO:0000259" key="5">
    <source>
        <dbReference type="PROSITE" id="PS50118"/>
    </source>
</evidence>